<gene>
    <name evidence="1" type="ORF">N478_16460</name>
</gene>
<dbReference type="EMBL" id="AUXX01000011">
    <property type="protein sequence ID" value="KZN67814.1"/>
    <property type="molecule type" value="Genomic_DNA"/>
</dbReference>
<reference evidence="1 2" key="1">
    <citation type="submission" date="2013-07" db="EMBL/GenBank/DDBJ databases">
        <title>Comparative Genomic and Metabolomic Analysis of Twelve Strains of Pseudoalteromonas luteoviolacea.</title>
        <authorList>
            <person name="Vynne N.G."/>
            <person name="Mansson M."/>
            <person name="Gram L."/>
        </authorList>
    </citation>
    <scope>NUCLEOTIDE SEQUENCE [LARGE SCALE GENOMIC DNA]</scope>
    <source>
        <strain evidence="1 2">S4060-1</strain>
    </source>
</reference>
<protein>
    <submittedName>
        <fullName evidence="1">Uncharacterized protein</fullName>
    </submittedName>
</protein>
<dbReference type="Proteomes" id="UP000076661">
    <property type="component" value="Unassembled WGS sequence"/>
</dbReference>
<organism evidence="1 2">
    <name type="scientific">Pseudoalteromonas luteoviolacea S4060-1</name>
    <dbReference type="NCBI Taxonomy" id="1365257"/>
    <lineage>
        <taxon>Bacteria</taxon>
        <taxon>Pseudomonadati</taxon>
        <taxon>Pseudomonadota</taxon>
        <taxon>Gammaproteobacteria</taxon>
        <taxon>Alteromonadales</taxon>
        <taxon>Pseudoalteromonadaceae</taxon>
        <taxon>Pseudoalteromonas</taxon>
    </lineage>
</organism>
<sequence>MKLKIKAKALKTLSADQQRLPNQLTRQIAAGKYPATISTCGTDACKWLTC</sequence>
<dbReference type="AlphaFoldDB" id="A0A161YXR3"/>
<accession>A0A161YXR3</accession>
<evidence type="ECO:0000313" key="1">
    <source>
        <dbReference type="EMBL" id="KZN67814.1"/>
    </source>
</evidence>
<evidence type="ECO:0000313" key="2">
    <source>
        <dbReference type="Proteomes" id="UP000076661"/>
    </source>
</evidence>
<comment type="caution">
    <text evidence="1">The sequence shown here is derived from an EMBL/GenBank/DDBJ whole genome shotgun (WGS) entry which is preliminary data.</text>
</comment>
<proteinExistence type="predicted"/>
<dbReference type="PATRIC" id="fig|1365257.3.peg.1709"/>
<dbReference type="RefSeq" id="WP_155734362.1">
    <property type="nucleotide sequence ID" value="NZ_AUXX01000011.1"/>
</dbReference>
<name>A0A161YXR3_9GAMM</name>